<evidence type="ECO:0000313" key="1">
    <source>
        <dbReference type="EMBL" id="KAJ0014400.1"/>
    </source>
</evidence>
<evidence type="ECO:0000313" key="2">
    <source>
        <dbReference type="Proteomes" id="UP001163603"/>
    </source>
</evidence>
<comment type="caution">
    <text evidence="1">The sequence shown here is derived from an EMBL/GenBank/DDBJ whole genome shotgun (WGS) entry which is preliminary data.</text>
</comment>
<dbReference type="EMBL" id="CM047748">
    <property type="protein sequence ID" value="KAJ0014400.1"/>
    <property type="molecule type" value="Genomic_DNA"/>
</dbReference>
<protein>
    <submittedName>
        <fullName evidence="1">Uncharacterized protein</fullName>
    </submittedName>
</protein>
<dbReference type="Proteomes" id="UP001163603">
    <property type="component" value="Chromosome 13"/>
</dbReference>
<sequence>MSSLENNSLNQVLGFEVSDDDAEMEEIEEVAELAKRCLSSSVKRPSMQEVAEELERLKRLNYNFSVQQNSEETEKLLGES</sequence>
<organism evidence="1 2">
    <name type="scientific">Pistacia integerrima</name>
    <dbReference type="NCBI Taxonomy" id="434235"/>
    <lineage>
        <taxon>Eukaryota</taxon>
        <taxon>Viridiplantae</taxon>
        <taxon>Streptophyta</taxon>
        <taxon>Embryophyta</taxon>
        <taxon>Tracheophyta</taxon>
        <taxon>Spermatophyta</taxon>
        <taxon>Magnoliopsida</taxon>
        <taxon>eudicotyledons</taxon>
        <taxon>Gunneridae</taxon>
        <taxon>Pentapetalae</taxon>
        <taxon>rosids</taxon>
        <taxon>malvids</taxon>
        <taxon>Sapindales</taxon>
        <taxon>Anacardiaceae</taxon>
        <taxon>Pistacia</taxon>
    </lineage>
</organism>
<reference evidence="2" key="1">
    <citation type="journal article" date="2023" name="G3 (Bethesda)">
        <title>Genome assembly and association tests identify interacting loci associated with vigor, precocity, and sex in interspecific pistachio rootstocks.</title>
        <authorList>
            <person name="Palmer W."/>
            <person name="Jacygrad E."/>
            <person name="Sagayaradj S."/>
            <person name="Cavanaugh K."/>
            <person name="Han R."/>
            <person name="Bertier L."/>
            <person name="Beede B."/>
            <person name="Kafkas S."/>
            <person name="Golino D."/>
            <person name="Preece J."/>
            <person name="Michelmore R."/>
        </authorList>
    </citation>
    <scope>NUCLEOTIDE SEQUENCE [LARGE SCALE GENOMIC DNA]</scope>
</reference>
<gene>
    <name evidence="1" type="ORF">Pint_20150</name>
</gene>
<name>A0ACC0XBJ1_9ROSI</name>
<keyword evidence="2" id="KW-1185">Reference proteome</keyword>
<proteinExistence type="predicted"/>
<accession>A0ACC0XBJ1</accession>